<protein>
    <recommendedName>
        <fullName evidence="3">Wings apart-like protein C-terminal domain-containing protein</fullName>
    </recommendedName>
</protein>
<dbReference type="InterPro" id="IPR039874">
    <property type="entry name" value="WAPL"/>
</dbReference>
<dbReference type="Gene3D" id="1.25.10.10">
    <property type="entry name" value="Leucine-rich Repeat Variant"/>
    <property type="match status" value="1"/>
</dbReference>
<evidence type="ECO:0008006" key="3">
    <source>
        <dbReference type="Google" id="ProtNLM"/>
    </source>
</evidence>
<feature type="compositionally biased region" description="Acidic residues" evidence="1">
    <location>
        <begin position="8"/>
        <end position="19"/>
    </location>
</feature>
<name>A0A7S1T5Q6_9RHOD</name>
<evidence type="ECO:0000256" key="1">
    <source>
        <dbReference type="SAM" id="MobiDB-lite"/>
    </source>
</evidence>
<proteinExistence type="predicted"/>
<dbReference type="InterPro" id="IPR016024">
    <property type="entry name" value="ARM-type_fold"/>
</dbReference>
<dbReference type="SUPFAM" id="SSF48371">
    <property type="entry name" value="ARM repeat"/>
    <property type="match status" value="1"/>
</dbReference>
<evidence type="ECO:0000313" key="2">
    <source>
        <dbReference type="EMBL" id="CAD9221432.1"/>
    </source>
</evidence>
<reference evidence="2" key="1">
    <citation type="submission" date="2021-01" db="EMBL/GenBank/DDBJ databases">
        <authorList>
            <person name="Corre E."/>
            <person name="Pelletier E."/>
            <person name="Niang G."/>
            <person name="Scheremetjew M."/>
            <person name="Finn R."/>
            <person name="Kale V."/>
            <person name="Holt S."/>
            <person name="Cochrane G."/>
            <person name="Meng A."/>
            <person name="Brown T."/>
            <person name="Cohen L."/>
        </authorList>
    </citation>
    <scope>NUCLEOTIDE SEQUENCE</scope>
    <source>
        <strain evidence="2">SAG 36.94</strain>
    </source>
</reference>
<dbReference type="AlphaFoldDB" id="A0A7S1T5Q6"/>
<gene>
    <name evidence="2" type="ORF">CCAE0312_LOCUS313</name>
</gene>
<feature type="region of interest" description="Disordered" evidence="1">
    <location>
        <begin position="1"/>
        <end position="38"/>
    </location>
</feature>
<accession>A0A7S1T5Q6</accession>
<dbReference type="InterPro" id="IPR011989">
    <property type="entry name" value="ARM-like"/>
</dbReference>
<dbReference type="PANTHER" id="PTHR22100">
    <property type="entry name" value="WINGS APART-LIKE PROTEIN HOMOLOG"/>
    <property type="match status" value="1"/>
</dbReference>
<dbReference type="EMBL" id="HBGH01000611">
    <property type="protein sequence ID" value="CAD9221432.1"/>
    <property type="molecule type" value="Transcribed_RNA"/>
</dbReference>
<sequence>MEHNEYDFVLEENDEDENDPMSGVGSVVTSVRAGGRPRRSVRIQGVPRQSTPPTKRRRTVKFELGNETEEELVETLPTFRACSSWKKIESSRSAQGNGPGRGMGLHEVKFFREWQRSRPSVIEAPHSVDGLSDGQRQATIDELQYVLDDILDEGSSGSSIRSSLFSLLKICTDERKRKLIYANNLMVMVLKRCFAVSILRQESRPFVMPILAVVSADFNCSGCFEAGRVGSLTHMLSEMNEDEEEIVDGEMMRRVCDHLLLTYGDIGAAARSSQPSIELAARVVANLLTAKEQYRIEIDRDGRAIQALLHTAQRCLANKEERAHSTEFVCSILTAIEFLATRDTFRKKCFKLVELILGLLERSSEPGLVEHCLRALVNLSHEKLALDVFLKCDGTSTLMGLLDVNDDDSRKSTSVVQTDCRTLSIAFFARAAEQSPVFALDFLTRDSRKGCSALQSIIRLSGEQCYGKGMENSIIVGYVSLLVGSLWRTIPSYRDAIRSCLPQGHGPDSVADLLEEFLVFQHMLGTADDNVDRGFRAIAESLRSQK</sequence>
<organism evidence="2">
    <name type="scientific">Compsopogon caeruleus</name>
    <dbReference type="NCBI Taxonomy" id="31354"/>
    <lineage>
        <taxon>Eukaryota</taxon>
        <taxon>Rhodophyta</taxon>
        <taxon>Compsopogonophyceae</taxon>
        <taxon>Compsopogonales</taxon>
        <taxon>Compsopogonaceae</taxon>
        <taxon>Compsopogon</taxon>
    </lineage>
</organism>
<dbReference type="PANTHER" id="PTHR22100:SF13">
    <property type="entry name" value="WINGS APART-LIKE PROTEIN HOMOLOG"/>
    <property type="match status" value="1"/>
</dbReference>